<dbReference type="Proteomes" id="UP000277204">
    <property type="component" value="Unassembled WGS sequence"/>
</dbReference>
<name>A0A183LXX5_9TREM</name>
<dbReference type="EMBL" id="UZAI01003832">
    <property type="protein sequence ID" value="VDO82583.1"/>
    <property type="molecule type" value="Genomic_DNA"/>
</dbReference>
<sequence length="46" mass="5366">MECRMLVSSYLGLVSWMYMNPTVDVHYGTQTQYCSLQTPSCFPFSY</sequence>
<evidence type="ECO:0000313" key="1">
    <source>
        <dbReference type="EMBL" id="VDO82583.1"/>
    </source>
</evidence>
<reference evidence="1 2" key="1">
    <citation type="submission" date="2018-11" db="EMBL/GenBank/DDBJ databases">
        <authorList>
            <consortium name="Pathogen Informatics"/>
        </authorList>
    </citation>
    <scope>NUCLEOTIDE SEQUENCE [LARGE SCALE GENOMIC DNA]</scope>
    <source>
        <strain evidence="1 2">Zambia</strain>
    </source>
</reference>
<dbReference type="AlphaFoldDB" id="A0A183LXX5"/>
<gene>
    <name evidence="1" type="ORF">SMRZ_LOCUS8650</name>
</gene>
<keyword evidence="2" id="KW-1185">Reference proteome</keyword>
<organism evidence="1 2">
    <name type="scientific">Schistosoma margrebowiei</name>
    <dbReference type="NCBI Taxonomy" id="48269"/>
    <lineage>
        <taxon>Eukaryota</taxon>
        <taxon>Metazoa</taxon>
        <taxon>Spiralia</taxon>
        <taxon>Lophotrochozoa</taxon>
        <taxon>Platyhelminthes</taxon>
        <taxon>Trematoda</taxon>
        <taxon>Digenea</taxon>
        <taxon>Strigeidida</taxon>
        <taxon>Schistosomatoidea</taxon>
        <taxon>Schistosomatidae</taxon>
        <taxon>Schistosoma</taxon>
    </lineage>
</organism>
<evidence type="ECO:0000313" key="2">
    <source>
        <dbReference type="Proteomes" id="UP000277204"/>
    </source>
</evidence>
<proteinExistence type="predicted"/>
<protein>
    <submittedName>
        <fullName evidence="1">Uncharacterized protein</fullName>
    </submittedName>
</protein>
<accession>A0A183LXX5</accession>